<comment type="caution">
    <text evidence="1">The sequence shown here is derived from an EMBL/GenBank/DDBJ whole genome shotgun (WGS) entry which is preliminary data.</text>
</comment>
<dbReference type="EMBL" id="LAZR01066958">
    <property type="protein sequence ID" value="KKK52560.1"/>
    <property type="molecule type" value="Genomic_DNA"/>
</dbReference>
<sequence length="44" mass="4885">TLMMSIGLNVMLGLVVVLVVWLNTEMAKTLNEAIELLIESRQTP</sequence>
<protein>
    <submittedName>
        <fullName evidence="1">Uncharacterized protein</fullName>
    </submittedName>
</protein>
<organism evidence="1">
    <name type="scientific">marine sediment metagenome</name>
    <dbReference type="NCBI Taxonomy" id="412755"/>
    <lineage>
        <taxon>unclassified sequences</taxon>
        <taxon>metagenomes</taxon>
        <taxon>ecological metagenomes</taxon>
    </lineage>
</organism>
<reference evidence="1" key="1">
    <citation type="journal article" date="2015" name="Nature">
        <title>Complex archaea that bridge the gap between prokaryotes and eukaryotes.</title>
        <authorList>
            <person name="Spang A."/>
            <person name="Saw J.H."/>
            <person name="Jorgensen S.L."/>
            <person name="Zaremba-Niedzwiedzka K."/>
            <person name="Martijn J."/>
            <person name="Lind A.E."/>
            <person name="van Eijk R."/>
            <person name="Schleper C."/>
            <person name="Guy L."/>
            <person name="Ettema T.J."/>
        </authorList>
    </citation>
    <scope>NUCLEOTIDE SEQUENCE</scope>
</reference>
<evidence type="ECO:0000313" key="1">
    <source>
        <dbReference type="EMBL" id="KKK52560.1"/>
    </source>
</evidence>
<proteinExistence type="predicted"/>
<accession>A0A0F8WVX3</accession>
<gene>
    <name evidence="1" type="ORF">LCGC14_3103740</name>
</gene>
<dbReference type="AlphaFoldDB" id="A0A0F8WVX3"/>
<name>A0A0F8WVX3_9ZZZZ</name>
<feature type="non-terminal residue" evidence="1">
    <location>
        <position position="1"/>
    </location>
</feature>